<evidence type="ECO:0000313" key="2">
    <source>
        <dbReference type="EMBL" id="QEW05948.1"/>
    </source>
</evidence>
<protein>
    <recommendedName>
        <fullName evidence="4">DUF5666 domain-containing protein</fullName>
    </recommendedName>
</protein>
<evidence type="ECO:0008006" key="4">
    <source>
        <dbReference type="Google" id="ProtNLM"/>
    </source>
</evidence>
<keyword evidence="3" id="KW-1185">Reference proteome</keyword>
<feature type="transmembrane region" description="Helical" evidence="1">
    <location>
        <begin position="12"/>
        <end position="31"/>
    </location>
</feature>
<keyword evidence="1" id="KW-0472">Membrane</keyword>
<dbReference type="AlphaFoldDB" id="A0A5J6LCC5"/>
<keyword evidence="1" id="KW-1133">Transmembrane helix</keyword>
<dbReference type="Proteomes" id="UP000325606">
    <property type="component" value="Chromosome"/>
</dbReference>
<keyword evidence="1" id="KW-0812">Transmembrane</keyword>
<evidence type="ECO:0000313" key="3">
    <source>
        <dbReference type="Proteomes" id="UP000325606"/>
    </source>
</evidence>
<name>A0A5J6LCC5_9GAMM</name>
<accession>A0A5J6LCC5</accession>
<dbReference type="RefSeq" id="WP_151053984.1">
    <property type="nucleotide sequence ID" value="NZ_CP044222.1"/>
</dbReference>
<sequence length="113" mass="12588">MSSSYANNYRLIRAMVPLLILVIAVLVFWSPSPDPDSLETRSVTGQVIEVNTGEGEALRSGQTVRMTTARVRLPNGDETRVLVQRQQLAVGDSVELIEARDADGRVKYRWSSR</sequence>
<reference evidence="2 3" key="1">
    <citation type="submission" date="2019-09" db="EMBL/GenBank/DDBJ databases">
        <title>Nitrincola iocasae sp. nov., a bacterium isolated from the sediment collected at a cold seep field in South China Sea.</title>
        <authorList>
            <person name="Zhang H."/>
            <person name="Wang H."/>
            <person name="Li C."/>
        </authorList>
    </citation>
    <scope>NUCLEOTIDE SEQUENCE [LARGE SCALE GENOMIC DNA]</scope>
    <source>
        <strain evidence="2 3">KXZD1103</strain>
    </source>
</reference>
<dbReference type="EMBL" id="CP044222">
    <property type="protein sequence ID" value="QEW05948.1"/>
    <property type="molecule type" value="Genomic_DNA"/>
</dbReference>
<proteinExistence type="predicted"/>
<organism evidence="2 3">
    <name type="scientific">Nitrincola iocasae</name>
    <dbReference type="NCBI Taxonomy" id="2614693"/>
    <lineage>
        <taxon>Bacteria</taxon>
        <taxon>Pseudomonadati</taxon>
        <taxon>Pseudomonadota</taxon>
        <taxon>Gammaproteobacteria</taxon>
        <taxon>Oceanospirillales</taxon>
        <taxon>Oceanospirillaceae</taxon>
        <taxon>Nitrincola</taxon>
    </lineage>
</organism>
<evidence type="ECO:0000256" key="1">
    <source>
        <dbReference type="SAM" id="Phobius"/>
    </source>
</evidence>
<gene>
    <name evidence="2" type="ORF">F5I99_05280</name>
</gene>
<dbReference type="KEGG" id="nik:F5I99_05280"/>